<dbReference type="EMBL" id="BMEG01000006">
    <property type="protein sequence ID" value="GGD80164.1"/>
    <property type="molecule type" value="Genomic_DNA"/>
</dbReference>
<proteinExistence type="predicted"/>
<organism evidence="1 2">
    <name type="scientific">Caballeronia grimmiae</name>
    <dbReference type="NCBI Taxonomy" id="1071679"/>
    <lineage>
        <taxon>Bacteria</taxon>
        <taxon>Pseudomonadati</taxon>
        <taxon>Pseudomonadota</taxon>
        <taxon>Betaproteobacteria</taxon>
        <taxon>Burkholderiales</taxon>
        <taxon>Burkholderiaceae</taxon>
        <taxon>Caballeronia</taxon>
    </lineage>
</organism>
<protein>
    <submittedName>
        <fullName evidence="1">Uncharacterized protein</fullName>
    </submittedName>
</protein>
<keyword evidence="2" id="KW-1185">Reference proteome</keyword>
<comment type="caution">
    <text evidence="1">The sequence shown here is derived from an EMBL/GenBank/DDBJ whole genome shotgun (WGS) entry which is preliminary data.</text>
</comment>
<sequence length="101" mass="11657">MRIADCLERGHDRLCDAFRRHEWFIGSREHGSVPIGPAVWARDIACLRDALATRADHGVKRPQLFLLIHGHTRWSAKAREHCSHLLEAALVVEAQRRDRFN</sequence>
<gene>
    <name evidence="1" type="ORF">GCM10010985_38360</name>
</gene>
<dbReference type="Proteomes" id="UP000597138">
    <property type="component" value="Unassembled WGS sequence"/>
</dbReference>
<evidence type="ECO:0000313" key="2">
    <source>
        <dbReference type="Proteomes" id="UP000597138"/>
    </source>
</evidence>
<accession>A0ABQ1RV45</accession>
<name>A0ABQ1RV45_9BURK</name>
<evidence type="ECO:0000313" key="1">
    <source>
        <dbReference type="EMBL" id="GGD80164.1"/>
    </source>
</evidence>
<reference evidence="2" key="1">
    <citation type="journal article" date="2019" name="Int. J. Syst. Evol. Microbiol.">
        <title>The Global Catalogue of Microorganisms (GCM) 10K type strain sequencing project: providing services to taxonomists for standard genome sequencing and annotation.</title>
        <authorList>
            <consortium name="The Broad Institute Genomics Platform"/>
            <consortium name="The Broad Institute Genome Sequencing Center for Infectious Disease"/>
            <person name="Wu L."/>
            <person name="Ma J."/>
        </authorList>
    </citation>
    <scope>NUCLEOTIDE SEQUENCE [LARGE SCALE GENOMIC DNA]</scope>
    <source>
        <strain evidence="2">CGMCC 1.11013</strain>
    </source>
</reference>